<dbReference type="EMBL" id="BRYB01003756">
    <property type="protein sequence ID" value="GMI20100.1"/>
    <property type="molecule type" value="Genomic_DNA"/>
</dbReference>
<evidence type="ECO:0000256" key="2">
    <source>
        <dbReference type="SAM" id="MobiDB-lite"/>
    </source>
</evidence>
<name>A0ABQ6M5U1_9STRA</name>
<feature type="region of interest" description="Disordered" evidence="2">
    <location>
        <begin position="120"/>
        <end position="139"/>
    </location>
</feature>
<feature type="compositionally biased region" description="Gly residues" evidence="2">
    <location>
        <begin position="339"/>
        <end position="352"/>
    </location>
</feature>
<dbReference type="Proteomes" id="UP001165060">
    <property type="component" value="Unassembled WGS sequence"/>
</dbReference>
<gene>
    <name evidence="3" type="ORF">TeGR_g11693</name>
</gene>
<comment type="caution">
    <text evidence="3">The sequence shown here is derived from an EMBL/GenBank/DDBJ whole genome shotgun (WGS) entry which is preliminary data.</text>
</comment>
<evidence type="ECO:0000256" key="1">
    <source>
        <dbReference type="SAM" id="Coils"/>
    </source>
</evidence>
<reference evidence="3 4" key="1">
    <citation type="journal article" date="2023" name="Commun. Biol.">
        <title>Genome analysis of Parmales, the sister group of diatoms, reveals the evolutionary specialization of diatoms from phago-mixotrophs to photoautotrophs.</title>
        <authorList>
            <person name="Ban H."/>
            <person name="Sato S."/>
            <person name="Yoshikawa S."/>
            <person name="Yamada K."/>
            <person name="Nakamura Y."/>
            <person name="Ichinomiya M."/>
            <person name="Sato N."/>
            <person name="Blanc-Mathieu R."/>
            <person name="Endo H."/>
            <person name="Kuwata A."/>
            <person name="Ogata H."/>
        </authorList>
    </citation>
    <scope>NUCLEOTIDE SEQUENCE [LARGE SCALE GENOMIC DNA]</scope>
</reference>
<feature type="coiled-coil region" evidence="1">
    <location>
        <begin position="41"/>
        <end position="101"/>
    </location>
</feature>
<evidence type="ECO:0000313" key="4">
    <source>
        <dbReference type="Proteomes" id="UP001165060"/>
    </source>
</evidence>
<sequence length="362" mass="39433">MPRHSDSHSSLSSGMSSATSSMLQDFLVAWRVRTVEEIKGRAAAERRMRDMVRRNNAAQRVEARNLMVAVTFKLWKENVREIQAEKKAEAARRRLANARLATAKMKPTKDMLKRRASVIDARGGRSTRGGGTRGRGGKDMDMFEAARQAVLEEERREREGDRREEEERWEKERARREGVFRALKGRQMKALDVARGAMVRMRTASEGDEARMTPRINTANGTLTDRAEWGSWHAGSRGGGGGGIFDLFYQTPKGGGAAAFFENPVPPEEGRSVSAPGGARGVTEGVTEGEVLKSQRDFLRRVYQRSREGRGLTGDGGGGKGGGSRMGRGRAASAPSPGPEGGDGGGEEGWVGGRLSPIPQAH</sequence>
<keyword evidence="1" id="KW-0175">Coiled coil</keyword>
<evidence type="ECO:0000313" key="3">
    <source>
        <dbReference type="EMBL" id="GMI20100.1"/>
    </source>
</evidence>
<proteinExistence type="predicted"/>
<feature type="region of interest" description="Disordered" evidence="2">
    <location>
        <begin position="303"/>
        <end position="362"/>
    </location>
</feature>
<feature type="compositionally biased region" description="Gly residues" evidence="2">
    <location>
        <begin position="311"/>
        <end position="326"/>
    </location>
</feature>
<protein>
    <submittedName>
        <fullName evidence="3">Uncharacterized protein</fullName>
    </submittedName>
</protein>
<keyword evidence="4" id="KW-1185">Reference proteome</keyword>
<organism evidence="3 4">
    <name type="scientific">Tetraparma gracilis</name>
    <dbReference type="NCBI Taxonomy" id="2962635"/>
    <lineage>
        <taxon>Eukaryota</taxon>
        <taxon>Sar</taxon>
        <taxon>Stramenopiles</taxon>
        <taxon>Ochrophyta</taxon>
        <taxon>Bolidophyceae</taxon>
        <taxon>Parmales</taxon>
        <taxon>Triparmaceae</taxon>
        <taxon>Tetraparma</taxon>
    </lineage>
</organism>
<accession>A0ABQ6M5U1</accession>